<keyword evidence="1" id="KW-0812">Transmembrane</keyword>
<evidence type="ECO:0000313" key="3">
    <source>
        <dbReference type="Proteomes" id="UP000261284"/>
    </source>
</evidence>
<organism evidence="2 3">
    <name type="scientific">Deminuibacter soli</name>
    <dbReference type="NCBI Taxonomy" id="2291815"/>
    <lineage>
        <taxon>Bacteria</taxon>
        <taxon>Pseudomonadati</taxon>
        <taxon>Bacteroidota</taxon>
        <taxon>Chitinophagia</taxon>
        <taxon>Chitinophagales</taxon>
        <taxon>Chitinophagaceae</taxon>
        <taxon>Deminuibacter</taxon>
    </lineage>
</organism>
<proteinExistence type="predicted"/>
<keyword evidence="1" id="KW-1133">Transmembrane helix</keyword>
<dbReference type="RefSeq" id="WP_116848630.1">
    <property type="nucleotide sequence ID" value="NZ_QTJU01000007.1"/>
</dbReference>
<gene>
    <name evidence="2" type="ORF">DXN05_17815</name>
</gene>
<name>A0A3E1NFU3_9BACT</name>
<keyword evidence="1" id="KW-0472">Membrane</keyword>
<dbReference type="OrthoDB" id="677977at2"/>
<dbReference type="Proteomes" id="UP000261284">
    <property type="component" value="Unassembled WGS sequence"/>
</dbReference>
<evidence type="ECO:0000256" key="1">
    <source>
        <dbReference type="SAM" id="Phobius"/>
    </source>
</evidence>
<protein>
    <recommendedName>
        <fullName evidence="4">DUF1440 domain-containing protein</fullName>
    </recommendedName>
</protein>
<reference evidence="2 3" key="1">
    <citation type="submission" date="2018-08" db="EMBL/GenBank/DDBJ databases">
        <title>Chitinophagaceae sp. K23C18032701, a novel bacterium isolated from forest soil.</title>
        <authorList>
            <person name="Wang C."/>
        </authorList>
    </citation>
    <scope>NUCLEOTIDE SEQUENCE [LARGE SCALE GENOMIC DNA]</scope>
    <source>
        <strain evidence="2 3">K23C18032701</strain>
    </source>
</reference>
<sequence>MNLLKSLASGLAGAAALTIAHQLLKDNVDDAPRMDKLGKQALKHSLTKAGITLPSRVNLRRYTFAGDIIANTLYYSLVGLAPKASVTTGIALGVSAGVGAVALPEPLGLNPAFAGKSDKTKLLTIGLYTLGGIVAGAVACVLKDKE</sequence>
<feature type="transmembrane region" description="Helical" evidence="1">
    <location>
        <begin position="122"/>
        <end position="142"/>
    </location>
</feature>
<dbReference type="AlphaFoldDB" id="A0A3E1NFU3"/>
<keyword evidence="3" id="KW-1185">Reference proteome</keyword>
<accession>A0A3E1NFU3</accession>
<evidence type="ECO:0008006" key="4">
    <source>
        <dbReference type="Google" id="ProtNLM"/>
    </source>
</evidence>
<dbReference type="EMBL" id="QTJU01000007">
    <property type="protein sequence ID" value="RFM26846.1"/>
    <property type="molecule type" value="Genomic_DNA"/>
</dbReference>
<comment type="caution">
    <text evidence="2">The sequence shown here is derived from an EMBL/GenBank/DDBJ whole genome shotgun (WGS) entry which is preliminary data.</text>
</comment>
<evidence type="ECO:0000313" key="2">
    <source>
        <dbReference type="EMBL" id="RFM26846.1"/>
    </source>
</evidence>